<dbReference type="Proteomes" id="UP000241808">
    <property type="component" value="Unassembled WGS sequence"/>
</dbReference>
<keyword evidence="6" id="KW-1185">Reference proteome</keyword>
<evidence type="ECO:0000256" key="2">
    <source>
        <dbReference type="ARBA" id="ARBA00022598"/>
    </source>
</evidence>
<dbReference type="InterPro" id="IPR045851">
    <property type="entry name" value="AMP-bd_C_sf"/>
</dbReference>
<dbReference type="PROSITE" id="PS00455">
    <property type="entry name" value="AMP_BINDING"/>
    <property type="match status" value="1"/>
</dbReference>
<dbReference type="InterPro" id="IPR020845">
    <property type="entry name" value="AMP-binding_CS"/>
</dbReference>
<dbReference type="SUPFAM" id="SSF56801">
    <property type="entry name" value="Acetyl-CoA synthetase-like"/>
    <property type="match status" value="1"/>
</dbReference>
<reference evidence="5 6" key="1">
    <citation type="submission" date="2018-04" db="EMBL/GenBank/DDBJ databases">
        <title>Genomic Encyclopedia of Archaeal and Bacterial Type Strains, Phase II (KMG-II): from individual species to whole genera.</title>
        <authorList>
            <person name="Goeker M."/>
        </authorList>
    </citation>
    <scope>NUCLEOTIDE SEQUENCE [LARGE SCALE GENOMIC DNA]</scope>
    <source>
        <strain evidence="5 6">DSM 25521</strain>
    </source>
</reference>
<dbReference type="InterPro" id="IPR042099">
    <property type="entry name" value="ANL_N_sf"/>
</dbReference>
<comment type="caution">
    <text evidence="5">The sequence shown here is derived from an EMBL/GenBank/DDBJ whole genome shotgun (WGS) entry which is preliminary data.</text>
</comment>
<dbReference type="Gene3D" id="3.40.50.12780">
    <property type="entry name" value="N-terminal domain of ligase-like"/>
    <property type="match status" value="1"/>
</dbReference>
<protein>
    <submittedName>
        <fullName evidence="5">Fatty-acyl-CoA synthase/long-chain acyl-CoA synthetase</fullName>
    </submittedName>
</protein>
<dbReference type="InterPro" id="IPR025110">
    <property type="entry name" value="AMP-bd_C"/>
</dbReference>
<feature type="domain" description="AMP-dependent synthetase/ligase" evidence="3">
    <location>
        <begin position="9"/>
        <end position="349"/>
    </location>
</feature>
<dbReference type="EMBL" id="PZZL01000001">
    <property type="protein sequence ID" value="PTM61402.1"/>
    <property type="molecule type" value="Genomic_DNA"/>
</dbReference>
<comment type="similarity">
    <text evidence="1">Belongs to the ATP-dependent AMP-binding enzyme family.</text>
</comment>
<dbReference type="Pfam" id="PF00501">
    <property type="entry name" value="AMP-binding"/>
    <property type="match status" value="1"/>
</dbReference>
<evidence type="ECO:0000259" key="3">
    <source>
        <dbReference type="Pfam" id="PF00501"/>
    </source>
</evidence>
<dbReference type="PANTHER" id="PTHR43201:SF5">
    <property type="entry name" value="MEDIUM-CHAIN ACYL-COA LIGASE ACSF2, MITOCHONDRIAL"/>
    <property type="match status" value="1"/>
</dbReference>
<dbReference type="Gene3D" id="3.30.300.30">
    <property type="match status" value="1"/>
</dbReference>
<dbReference type="InterPro" id="IPR000873">
    <property type="entry name" value="AMP-dep_synth/lig_dom"/>
</dbReference>
<dbReference type="AlphaFoldDB" id="A0A2T4ZHF6"/>
<name>A0A2T4ZHF6_9HYPH</name>
<evidence type="ECO:0000313" key="5">
    <source>
        <dbReference type="EMBL" id="PTM61402.1"/>
    </source>
</evidence>
<dbReference type="PANTHER" id="PTHR43201">
    <property type="entry name" value="ACYL-COA SYNTHETASE"/>
    <property type="match status" value="1"/>
</dbReference>
<evidence type="ECO:0000256" key="1">
    <source>
        <dbReference type="ARBA" id="ARBA00006432"/>
    </source>
</evidence>
<evidence type="ECO:0000313" key="6">
    <source>
        <dbReference type="Proteomes" id="UP000241808"/>
    </source>
</evidence>
<sequence length="486" mass="52345">MNLADALDIHARARPDHPAIIENGQVITHAAFADQVRRLAAVIAAQVPDESAVIGLCLADSARYVVALYALARGGRAILPMDLRWTQAERENVAVHFGAALVLTEPGEPAIAGIPMLAWDASLDAAIAAADPATAFTSDGETPLVLSLSSGTTGRPKGPLITHRHFFRRFMTHWINLGLNGRDRFVMATPLYFGGGRTFAMSVIFSGGTVIMKPPPCSAEDLIATIAQEGGTSLFLVPTQFRRLLELSDEALAPLKGLNLLFSSGAPLSREERHAIRDRMCERFFEYYASTEGGGVTLLGPGDIEGHGESVGRPVFAVEVEVVDDEDRPLPAGMIGKLRYRGPGVATAYHRDPEASVEAFRHGWFYPGDLAEIDAEGFVTLKGRAKDMIIRGGINIYPADVEAVLTTHPAVAEAAVVGWPSREFGEEIAAFVRLTGTASEAELIGFVRERLARAKWPLGVFVVDDLPKNGAGKVLKRELVQRLALL</sequence>
<dbReference type="GO" id="GO:0006631">
    <property type="term" value="P:fatty acid metabolic process"/>
    <property type="evidence" value="ECO:0007669"/>
    <property type="project" value="TreeGrafter"/>
</dbReference>
<proteinExistence type="inferred from homology"/>
<keyword evidence="2" id="KW-0436">Ligase</keyword>
<dbReference type="Pfam" id="PF13193">
    <property type="entry name" value="AMP-binding_C"/>
    <property type="match status" value="1"/>
</dbReference>
<organism evidence="5 6">
    <name type="scientific">Phreatobacter oligotrophus</name>
    <dbReference type="NCBI Taxonomy" id="1122261"/>
    <lineage>
        <taxon>Bacteria</taxon>
        <taxon>Pseudomonadati</taxon>
        <taxon>Pseudomonadota</taxon>
        <taxon>Alphaproteobacteria</taxon>
        <taxon>Hyphomicrobiales</taxon>
        <taxon>Phreatobacteraceae</taxon>
        <taxon>Phreatobacter</taxon>
    </lineage>
</organism>
<feature type="domain" description="AMP-binding enzyme C-terminal" evidence="4">
    <location>
        <begin position="401"/>
        <end position="473"/>
    </location>
</feature>
<dbReference type="GO" id="GO:0031956">
    <property type="term" value="F:medium-chain fatty acid-CoA ligase activity"/>
    <property type="evidence" value="ECO:0007669"/>
    <property type="project" value="TreeGrafter"/>
</dbReference>
<evidence type="ECO:0000259" key="4">
    <source>
        <dbReference type="Pfam" id="PF13193"/>
    </source>
</evidence>
<gene>
    <name evidence="5" type="ORF">C8P69_10169</name>
</gene>
<accession>A0A2T4ZHF6</accession>